<dbReference type="PaxDb" id="4113-PGSC0003DMT400086348"/>
<accession>M1DBJ5</accession>
<sequence length="221" mass="23670">MHSVRGSTIAKVTWRLARWSYHRLVGSPPCPSCWKIGQAKSGLTSWVGALPKGLPHCQVGLLLEVSNCNFRQAKVPLGESPSSLGEPQRAAALKSTYFSSLFGMVEIPDDPSATIAACSDVPLATTGDEMRVDVAAAEYEAQTNEEHICVHEDVVFDDLAYLEVDMVDLTMQASLRDFSSGASISEISSTDAQPESVLIDVTPSIDAHTDGATDMQTSPQA</sequence>
<organism evidence="1 2">
    <name type="scientific">Solanum tuberosum</name>
    <name type="common">Potato</name>
    <dbReference type="NCBI Taxonomy" id="4113"/>
    <lineage>
        <taxon>Eukaryota</taxon>
        <taxon>Viridiplantae</taxon>
        <taxon>Streptophyta</taxon>
        <taxon>Embryophyta</taxon>
        <taxon>Tracheophyta</taxon>
        <taxon>Spermatophyta</taxon>
        <taxon>Magnoliopsida</taxon>
        <taxon>eudicotyledons</taxon>
        <taxon>Gunneridae</taxon>
        <taxon>Pentapetalae</taxon>
        <taxon>asterids</taxon>
        <taxon>lamiids</taxon>
        <taxon>Solanales</taxon>
        <taxon>Solanaceae</taxon>
        <taxon>Solanoideae</taxon>
        <taxon>Solaneae</taxon>
        <taxon>Solanum</taxon>
    </lineage>
</organism>
<dbReference type="Gramene" id="PGSC0003DMT400086348">
    <property type="protein sequence ID" value="PGSC0003DMT400086348"/>
    <property type="gene ID" value="PGSC0003DMG400035919"/>
</dbReference>
<dbReference type="EnsemblPlants" id="PGSC0003DMT400086348">
    <property type="protein sequence ID" value="PGSC0003DMT400086348"/>
    <property type="gene ID" value="PGSC0003DMG400035919"/>
</dbReference>
<dbReference type="Proteomes" id="UP000011115">
    <property type="component" value="Unassembled WGS sequence"/>
</dbReference>
<proteinExistence type="predicted"/>
<name>M1DBJ5_SOLTU</name>
<dbReference type="HOGENOM" id="CLU_1252527_0_0_1"/>
<keyword evidence="2" id="KW-1185">Reference proteome</keyword>
<evidence type="ECO:0000313" key="2">
    <source>
        <dbReference type="Proteomes" id="UP000011115"/>
    </source>
</evidence>
<protein>
    <submittedName>
        <fullName evidence="1">Polyprotein protein</fullName>
    </submittedName>
</protein>
<evidence type="ECO:0000313" key="1">
    <source>
        <dbReference type="EnsemblPlants" id="PGSC0003DMT400086348"/>
    </source>
</evidence>
<reference evidence="2" key="1">
    <citation type="journal article" date="2011" name="Nature">
        <title>Genome sequence and analysis of the tuber crop potato.</title>
        <authorList>
            <consortium name="The Potato Genome Sequencing Consortium"/>
        </authorList>
    </citation>
    <scope>NUCLEOTIDE SEQUENCE [LARGE SCALE GENOMIC DNA]</scope>
    <source>
        <strain evidence="2">cv. DM1-3 516 R44</strain>
    </source>
</reference>
<dbReference type="AlphaFoldDB" id="M1DBJ5"/>
<reference evidence="1" key="2">
    <citation type="submission" date="2015-06" db="UniProtKB">
        <authorList>
            <consortium name="EnsemblPlants"/>
        </authorList>
    </citation>
    <scope>IDENTIFICATION</scope>
    <source>
        <strain evidence="1">DM1-3 516 R44</strain>
    </source>
</reference>
<dbReference type="InParanoid" id="M1DBJ5"/>